<comment type="caution">
    <text evidence="4">The sequence shown here is derived from an EMBL/GenBank/DDBJ whole genome shotgun (WGS) entry which is preliminary data.</text>
</comment>
<gene>
    <name evidence="4" type="ORF">SEMRO_695_G188600.1</name>
</gene>
<reference evidence="4" key="1">
    <citation type="submission" date="2020-06" db="EMBL/GenBank/DDBJ databases">
        <authorList>
            <consortium name="Plant Systems Biology data submission"/>
        </authorList>
    </citation>
    <scope>NUCLEOTIDE SEQUENCE</scope>
    <source>
        <strain evidence="4">D6</strain>
    </source>
</reference>
<proteinExistence type="inferred from homology"/>
<dbReference type="OrthoDB" id="37898at2759"/>
<dbReference type="PANTHER" id="PTHR46368:SF4">
    <property type="entry name" value="OS10G0403700 PROTEIN"/>
    <property type="match status" value="1"/>
</dbReference>
<organism evidence="4 5">
    <name type="scientific">Seminavis robusta</name>
    <dbReference type="NCBI Taxonomy" id="568900"/>
    <lineage>
        <taxon>Eukaryota</taxon>
        <taxon>Sar</taxon>
        <taxon>Stramenopiles</taxon>
        <taxon>Ochrophyta</taxon>
        <taxon>Bacillariophyta</taxon>
        <taxon>Bacillariophyceae</taxon>
        <taxon>Bacillariophycidae</taxon>
        <taxon>Naviculales</taxon>
        <taxon>Naviculaceae</taxon>
        <taxon>Seminavis</taxon>
    </lineage>
</organism>
<evidence type="ECO:0000256" key="1">
    <source>
        <dbReference type="ARBA" id="ARBA00010928"/>
    </source>
</evidence>
<dbReference type="Pfam" id="PF01408">
    <property type="entry name" value="GFO_IDH_MocA"/>
    <property type="match status" value="1"/>
</dbReference>
<dbReference type="AlphaFoldDB" id="A0A9N8E9G8"/>
<evidence type="ECO:0000259" key="2">
    <source>
        <dbReference type="Pfam" id="PF01408"/>
    </source>
</evidence>
<dbReference type="InterPro" id="IPR036291">
    <property type="entry name" value="NAD(P)-bd_dom_sf"/>
</dbReference>
<dbReference type="SUPFAM" id="SSF51735">
    <property type="entry name" value="NAD(P)-binding Rossmann-fold domains"/>
    <property type="match status" value="1"/>
</dbReference>
<dbReference type="Pfam" id="PF22725">
    <property type="entry name" value="GFO_IDH_MocA_C3"/>
    <property type="match status" value="1"/>
</dbReference>
<dbReference type="Gene3D" id="3.30.360.10">
    <property type="entry name" value="Dihydrodipicolinate Reductase, domain 2"/>
    <property type="match status" value="1"/>
</dbReference>
<sequence>MTGLRVGILGCAGIAKKNTIAILHKESGCSVKAVASRSPEKAQAFVQEMFTSTAAPICLSYEELVHCEMVQAIYIPLPTAFHKEWAIKALQAGKHVLLEKPAALSLQEYQEMLTVAYKHNKFLLDGTMFVHHPRTSKFVQDCQDTSQIGTITRIEAGFSFCGDDDFHRGNIRVKKDGDPLGCVGDLGWYVIRMALLVTDMASVASVQVTDYQLNDEGVPIDVTCLIKFQNKVILAFHSAFTSQFRQYVHVVGTKGWAFIDDWVLPKKAPLQYQVQSMSLTKYDLITEHPCKVETFPDGPVQEVLLWKTFARLSKSIDKNSASEGWDKDDKNPAIIEARKWAEISSTNQQVVDAIMLSVQRDGAKVQL</sequence>
<dbReference type="InterPro" id="IPR000683">
    <property type="entry name" value="Gfo/Idh/MocA-like_OxRdtase_N"/>
</dbReference>
<feature type="domain" description="Gfo/Idh/MocA-like oxidoreductase N-terminal" evidence="2">
    <location>
        <begin position="4"/>
        <end position="123"/>
    </location>
</feature>
<feature type="domain" description="GFO/IDH/MocA-like oxidoreductase" evidence="3">
    <location>
        <begin position="144"/>
        <end position="257"/>
    </location>
</feature>
<evidence type="ECO:0000313" key="5">
    <source>
        <dbReference type="Proteomes" id="UP001153069"/>
    </source>
</evidence>
<dbReference type="GO" id="GO:0000166">
    <property type="term" value="F:nucleotide binding"/>
    <property type="evidence" value="ECO:0007669"/>
    <property type="project" value="InterPro"/>
</dbReference>
<comment type="similarity">
    <text evidence="1">Belongs to the Gfo/Idh/MocA family.</text>
</comment>
<dbReference type="InterPro" id="IPR055170">
    <property type="entry name" value="GFO_IDH_MocA-like_dom"/>
</dbReference>
<name>A0A9N8E9G8_9STRA</name>
<dbReference type="Proteomes" id="UP001153069">
    <property type="component" value="Unassembled WGS sequence"/>
</dbReference>
<dbReference type="PANTHER" id="PTHR46368">
    <property type="match status" value="1"/>
</dbReference>
<dbReference type="SUPFAM" id="SSF55347">
    <property type="entry name" value="Glyceraldehyde-3-phosphate dehydrogenase-like, C-terminal domain"/>
    <property type="match status" value="1"/>
</dbReference>
<dbReference type="EMBL" id="CAICTM010000694">
    <property type="protein sequence ID" value="CAB9515116.1"/>
    <property type="molecule type" value="Genomic_DNA"/>
</dbReference>
<evidence type="ECO:0000259" key="3">
    <source>
        <dbReference type="Pfam" id="PF22725"/>
    </source>
</evidence>
<dbReference type="Gene3D" id="3.40.50.720">
    <property type="entry name" value="NAD(P)-binding Rossmann-like Domain"/>
    <property type="match status" value="1"/>
</dbReference>
<protein>
    <submittedName>
        <fullName evidence="4">Uncharacterized oxidoreductase At4g09670</fullName>
    </submittedName>
</protein>
<keyword evidence="5" id="KW-1185">Reference proteome</keyword>
<evidence type="ECO:0000313" key="4">
    <source>
        <dbReference type="EMBL" id="CAB9515116.1"/>
    </source>
</evidence>
<accession>A0A9N8E9G8</accession>